<dbReference type="GO" id="GO:0005886">
    <property type="term" value="C:plasma membrane"/>
    <property type="evidence" value="ECO:0007669"/>
    <property type="project" value="UniProtKB-SubCell"/>
</dbReference>
<dbReference type="GO" id="GO:0051453">
    <property type="term" value="P:regulation of intracellular pH"/>
    <property type="evidence" value="ECO:0007669"/>
    <property type="project" value="TreeGrafter"/>
</dbReference>
<feature type="transmembrane region" description="Helical" evidence="14">
    <location>
        <begin position="71"/>
        <end position="91"/>
    </location>
</feature>
<gene>
    <name evidence="17" type="ORF">DSTB1V02_LOCUS12838</name>
</gene>
<dbReference type="GO" id="GO:0015386">
    <property type="term" value="F:potassium:proton antiporter activity"/>
    <property type="evidence" value="ECO:0007669"/>
    <property type="project" value="TreeGrafter"/>
</dbReference>
<evidence type="ECO:0000256" key="14">
    <source>
        <dbReference type="SAM" id="Phobius"/>
    </source>
</evidence>
<evidence type="ECO:0000256" key="10">
    <source>
        <dbReference type="ARBA" id="ARBA00023065"/>
    </source>
</evidence>
<evidence type="ECO:0000259" key="16">
    <source>
        <dbReference type="Pfam" id="PF00999"/>
    </source>
</evidence>
<keyword evidence="12 13" id="KW-0739">Sodium transport</keyword>
<dbReference type="InterPro" id="IPR002090">
    <property type="entry name" value="NHE-6/7/9"/>
</dbReference>
<keyword evidence="10 13" id="KW-0406">Ion transport</keyword>
<accession>A0A7R9AFG2</accession>
<keyword evidence="9" id="KW-0915">Sodium</keyword>
<feature type="transmembrane region" description="Helical" evidence="14">
    <location>
        <begin position="508"/>
        <end position="529"/>
    </location>
</feature>
<evidence type="ECO:0000256" key="1">
    <source>
        <dbReference type="ARBA" id="ARBA00004195"/>
    </source>
</evidence>
<dbReference type="NCBIfam" id="TIGR00840">
    <property type="entry name" value="b_cpa1"/>
    <property type="match status" value="1"/>
</dbReference>
<sequence length="561" mass="62216">MARSRWKLSGPYFAVLVAFFPASLASPPDIRFDEKAKYDHIVDSLNILTYLFLLVLTVVTIWMFKHRRLRFIHETGLAVIYGLIIGAILRYTSSTTEISHWDVTAVSTNATEAMIPPDTLRVEVPLSIVKSTQTVMVNKTFSYTFKGEITDATENEIEEKATFDPEIFFNILLPPIIFNAGYSLKRKYFFRNLGTIMTLAFLGTTIAATVTGSIIYGFVQLFQAVDVLERGFSFADCLSFGALISATDPVTVLAIFNDLQVDTSLYILVFGESVLNDAVAIVLTGAITEYTETYASGSTFDGIAFLKAFGKFVSTFFCSLFIGCAMGCATAIISFPIFLNLVMGDARILSLKFLVSPMSIRLQSREGPTSRSEYRRIVAVLFCGICQAHYTYNNLSAESRTRTKQLFEVLNFLAENFIFSYIGVSMFTFPWHRWHGGFISASFLAIAIGRAANIYPLCFLLNLGKKRPIPTTFQHVLFFSGLRGAMAFALAIRNTVSSARQMVLTTTSLIVIVTVIVCGGSTSQVLYWLGIKCGSDEPEHEILNNGPHSIKCGIYAPPQTR</sequence>
<feature type="signal peptide" evidence="15">
    <location>
        <begin position="1"/>
        <end position="25"/>
    </location>
</feature>
<comment type="similarity">
    <text evidence="3 13">Belongs to the monovalent cation:proton antiporter 1 (CPA1) transporter (TC 2.A.36) family.</text>
</comment>
<feature type="chain" id="PRO_5036209885" description="Sodium/hydrogen exchanger" evidence="15">
    <location>
        <begin position="26"/>
        <end position="561"/>
    </location>
</feature>
<evidence type="ECO:0000256" key="8">
    <source>
        <dbReference type="ARBA" id="ARBA00022989"/>
    </source>
</evidence>
<evidence type="ECO:0000256" key="9">
    <source>
        <dbReference type="ARBA" id="ARBA00023053"/>
    </source>
</evidence>
<evidence type="ECO:0000313" key="17">
    <source>
        <dbReference type="EMBL" id="CAD7253088.1"/>
    </source>
</evidence>
<evidence type="ECO:0000256" key="6">
    <source>
        <dbReference type="ARBA" id="ARBA00022692"/>
    </source>
</evidence>
<comment type="subcellular location">
    <subcellularLocation>
        <location evidence="2">Cell membrane</location>
        <topology evidence="2">Multi-pass membrane protein</topology>
    </subcellularLocation>
    <subcellularLocation>
        <location evidence="1">Recycling endosome membrane</location>
        <topology evidence="1">Multi-pass membrane protein</topology>
    </subcellularLocation>
</comment>
<feature type="transmembrane region" description="Helical" evidence="14">
    <location>
        <begin position="409"/>
        <end position="432"/>
    </location>
</feature>
<dbReference type="InterPro" id="IPR018422">
    <property type="entry name" value="Cation/H_exchanger_CPA1"/>
</dbReference>
<dbReference type="Proteomes" id="UP000677054">
    <property type="component" value="Unassembled WGS sequence"/>
</dbReference>
<keyword evidence="15" id="KW-0732">Signal</keyword>
<dbReference type="AlphaFoldDB" id="A0A7R9AFG2"/>
<evidence type="ECO:0000256" key="15">
    <source>
        <dbReference type="SAM" id="SignalP"/>
    </source>
</evidence>
<reference evidence="17" key="1">
    <citation type="submission" date="2020-11" db="EMBL/GenBank/DDBJ databases">
        <authorList>
            <person name="Tran Van P."/>
        </authorList>
    </citation>
    <scope>NUCLEOTIDE SEQUENCE</scope>
</reference>
<evidence type="ECO:0000256" key="11">
    <source>
        <dbReference type="ARBA" id="ARBA00023136"/>
    </source>
</evidence>
<dbReference type="GO" id="GO:0015385">
    <property type="term" value="F:sodium:proton antiporter activity"/>
    <property type="evidence" value="ECO:0007669"/>
    <property type="project" value="InterPro"/>
</dbReference>
<evidence type="ECO:0000256" key="2">
    <source>
        <dbReference type="ARBA" id="ARBA00004651"/>
    </source>
</evidence>
<name>A0A7R9AFG2_9CRUS</name>
<dbReference type="EMBL" id="CAJPEV010005266">
    <property type="protein sequence ID" value="CAG0902955.1"/>
    <property type="molecule type" value="Genomic_DNA"/>
</dbReference>
<dbReference type="OrthoDB" id="196264at2759"/>
<feature type="domain" description="Cation/H+ exchanger transmembrane" evidence="16">
    <location>
        <begin position="56"/>
        <end position="526"/>
    </location>
</feature>
<dbReference type="PRINTS" id="PR01088">
    <property type="entry name" value="NAHEXCHNGR6"/>
</dbReference>
<feature type="transmembrane region" description="Helical" evidence="14">
    <location>
        <begin position="476"/>
        <end position="496"/>
    </location>
</feature>
<feature type="transmembrane region" description="Helical" evidence="14">
    <location>
        <begin position="41"/>
        <end position="64"/>
    </location>
</feature>
<evidence type="ECO:0000256" key="5">
    <source>
        <dbReference type="ARBA" id="ARBA00022475"/>
    </source>
</evidence>
<dbReference type="PANTHER" id="PTHR10110:SF187">
    <property type="entry name" value="SODIUM_HYDROGEN EXCHANGER"/>
    <property type="match status" value="1"/>
</dbReference>
<protein>
    <recommendedName>
        <fullName evidence="13">Sodium/hydrogen exchanger</fullName>
    </recommendedName>
</protein>
<feature type="transmembrane region" description="Helical" evidence="14">
    <location>
        <begin position="196"/>
        <end position="219"/>
    </location>
</feature>
<keyword evidence="13" id="KW-0050">Antiport</keyword>
<keyword evidence="4 13" id="KW-0813">Transport</keyword>
<evidence type="ECO:0000256" key="12">
    <source>
        <dbReference type="ARBA" id="ARBA00023201"/>
    </source>
</evidence>
<dbReference type="GO" id="GO:0055038">
    <property type="term" value="C:recycling endosome membrane"/>
    <property type="evidence" value="ECO:0007669"/>
    <property type="project" value="UniProtKB-SubCell"/>
</dbReference>
<feature type="transmembrane region" description="Helical" evidence="14">
    <location>
        <begin position="312"/>
        <end position="342"/>
    </location>
</feature>
<evidence type="ECO:0000256" key="3">
    <source>
        <dbReference type="ARBA" id="ARBA00007367"/>
    </source>
</evidence>
<keyword evidence="6 13" id="KW-0812">Transmembrane</keyword>
<dbReference type="Gene3D" id="6.10.140.1330">
    <property type="match status" value="1"/>
</dbReference>
<feature type="transmembrane region" description="Helical" evidence="14">
    <location>
        <begin position="231"/>
        <end position="256"/>
    </location>
</feature>
<keyword evidence="7" id="KW-0967">Endosome</keyword>
<evidence type="ECO:0000256" key="7">
    <source>
        <dbReference type="ARBA" id="ARBA00022753"/>
    </source>
</evidence>
<dbReference type="EMBL" id="LR904783">
    <property type="protein sequence ID" value="CAD7253088.1"/>
    <property type="molecule type" value="Genomic_DNA"/>
</dbReference>
<evidence type="ECO:0000256" key="13">
    <source>
        <dbReference type="RuleBase" id="RU003722"/>
    </source>
</evidence>
<organism evidence="17">
    <name type="scientific">Darwinula stevensoni</name>
    <dbReference type="NCBI Taxonomy" id="69355"/>
    <lineage>
        <taxon>Eukaryota</taxon>
        <taxon>Metazoa</taxon>
        <taxon>Ecdysozoa</taxon>
        <taxon>Arthropoda</taxon>
        <taxon>Crustacea</taxon>
        <taxon>Oligostraca</taxon>
        <taxon>Ostracoda</taxon>
        <taxon>Podocopa</taxon>
        <taxon>Podocopida</taxon>
        <taxon>Darwinulocopina</taxon>
        <taxon>Darwinuloidea</taxon>
        <taxon>Darwinulidae</taxon>
        <taxon>Darwinula</taxon>
    </lineage>
</organism>
<keyword evidence="5" id="KW-1003">Cell membrane</keyword>
<keyword evidence="11 14" id="KW-0472">Membrane</keyword>
<evidence type="ECO:0000313" key="18">
    <source>
        <dbReference type="Proteomes" id="UP000677054"/>
    </source>
</evidence>
<feature type="transmembrane region" description="Helical" evidence="14">
    <location>
        <begin position="438"/>
        <end position="464"/>
    </location>
</feature>
<feature type="transmembrane region" description="Helical" evidence="14">
    <location>
        <begin position="167"/>
        <end position="184"/>
    </location>
</feature>
<dbReference type="GO" id="GO:0098719">
    <property type="term" value="P:sodium ion import across plasma membrane"/>
    <property type="evidence" value="ECO:0007669"/>
    <property type="project" value="TreeGrafter"/>
</dbReference>
<dbReference type="PRINTS" id="PR01084">
    <property type="entry name" value="NAHEXCHNGR"/>
</dbReference>
<keyword evidence="18" id="KW-1185">Reference proteome</keyword>
<dbReference type="InterPro" id="IPR004709">
    <property type="entry name" value="NaH_exchanger"/>
</dbReference>
<dbReference type="Pfam" id="PF00999">
    <property type="entry name" value="Na_H_Exchanger"/>
    <property type="match status" value="1"/>
</dbReference>
<proteinExistence type="inferred from homology"/>
<dbReference type="InterPro" id="IPR006153">
    <property type="entry name" value="Cation/H_exchanger_TM"/>
</dbReference>
<dbReference type="PANTHER" id="PTHR10110">
    <property type="entry name" value="SODIUM/HYDROGEN EXCHANGER"/>
    <property type="match status" value="1"/>
</dbReference>
<feature type="transmembrane region" description="Helical" evidence="14">
    <location>
        <begin position="265"/>
        <end position="287"/>
    </location>
</feature>
<evidence type="ECO:0000256" key="4">
    <source>
        <dbReference type="ARBA" id="ARBA00022448"/>
    </source>
</evidence>
<keyword evidence="8 14" id="KW-1133">Transmembrane helix</keyword>